<dbReference type="InterPro" id="IPR027417">
    <property type="entry name" value="P-loop_NTPase"/>
</dbReference>
<evidence type="ECO:0000256" key="2">
    <source>
        <dbReference type="ARBA" id="ARBA00022840"/>
    </source>
</evidence>
<keyword evidence="4 5" id="KW-0505">Motor protein</keyword>
<keyword evidence="6" id="KW-0493">Microtubule</keyword>
<evidence type="ECO:0000256" key="6">
    <source>
        <dbReference type="RuleBase" id="RU000394"/>
    </source>
</evidence>
<dbReference type="OrthoDB" id="3176171at2759"/>
<dbReference type="GO" id="GO:0003777">
    <property type="term" value="F:microtubule motor activity"/>
    <property type="evidence" value="ECO:0007669"/>
    <property type="project" value="InterPro"/>
</dbReference>
<evidence type="ECO:0000256" key="4">
    <source>
        <dbReference type="ARBA" id="ARBA00023175"/>
    </source>
</evidence>
<dbReference type="GO" id="GO:0007018">
    <property type="term" value="P:microtubule-based movement"/>
    <property type="evidence" value="ECO:0007669"/>
    <property type="project" value="InterPro"/>
</dbReference>
<evidence type="ECO:0000313" key="11">
    <source>
        <dbReference type="Proteomes" id="UP000603453"/>
    </source>
</evidence>
<reference evidence="10" key="1">
    <citation type="submission" date="2020-12" db="EMBL/GenBank/DDBJ databases">
        <title>Metabolic potential, ecology and presence of endohyphal bacteria is reflected in genomic diversity of Mucoromycotina.</title>
        <authorList>
            <person name="Muszewska A."/>
            <person name="Okrasinska A."/>
            <person name="Steczkiewicz K."/>
            <person name="Drgas O."/>
            <person name="Orlowska M."/>
            <person name="Perlinska-Lenart U."/>
            <person name="Aleksandrzak-Piekarczyk T."/>
            <person name="Szatraj K."/>
            <person name="Zielenkiewicz U."/>
            <person name="Pilsyk S."/>
            <person name="Malc E."/>
            <person name="Mieczkowski P."/>
            <person name="Kruszewska J.S."/>
            <person name="Biernat P."/>
            <person name="Pawlowska J."/>
        </authorList>
    </citation>
    <scope>NUCLEOTIDE SEQUENCE</scope>
    <source>
        <strain evidence="10">WA0000017839</strain>
    </source>
</reference>
<proteinExistence type="inferred from homology"/>
<name>A0A8H7UN85_9FUNG</name>
<evidence type="ECO:0000313" key="10">
    <source>
        <dbReference type="EMBL" id="KAG2192306.1"/>
    </source>
</evidence>
<gene>
    <name evidence="10" type="ORF">INT47_006422</name>
</gene>
<comment type="caution">
    <text evidence="10">The sequence shown here is derived from an EMBL/GenBank/DDBJ whole genome shotgun (WGS) entry which is preliminary data.</text>
</comment>
<dbReference type="InterPro" id="IPR036961">
    <property type="entry name" value="Kinesin_motor_dom_sf"/>
</dbReference>
<dbReference type="InterPro" id="IPR001752">
    <property type="entry name" value="Kinesin_motor_dom"/>
</dbReference>
<sequence length="543" mass="61542">MAPRQRTISTSSNNSSVSTLSGKIVSPRTPPRTPPISENVQVTVRCRPPKKDELNNCWDLNEPNKITSIDPKLKKQHQFNFDNVFYGSDNASLYSKSVEKLINQAMEGYNATVFAYGQTASGKTFAITREFLLRVSYIEIYNETIRDLLNPSNDNFRISKDSVRGVYVSPLTEEVVTCPQDVMKMIQRGEANRHISSTDYNLHSSRSHTIFQMIIESRERNSTSTATIHHRRTLTQSGYGTKSKETVKISQLNLIDLAGSEKAATNEERRKEGAFINKSLLTLGTVISKLTEASNRSHHGPKPHIPYRDSKLTRILETALSGMAKVAVLCTMSPSLQALEESVNTLKFATRVKKITIHAKNDEVMDDKALIQKYRVEIEQLKSKLKEQELNSLAVSERRDHEQKIKQMLNVRDTLKERIDQLTKLILTSASVVIQQKNEDDELIITEAHTDNEIKNGKNDDIKNAIIYQLEQKVKKLVAETHEKDDRIKYLEQQLRVQAAVSSRLETELSITKAELGVSQLTPAFEKKSYLGSPPQERAERLF</sequence>
<dbReference type="InterPro" id="IPR019821">
    <property type="entry name" value="Kinesin_motor_CS"/>
</dbReference>
<dbReference type="Gene3D" id="3.40.850.10">
    <property type="entry name" value="Kinesin motor domain"/>
    <property type="match status" value="2"/>
</dbReference>
<accession>A0A8H7UN85</accession>
<comment type="similarity">
    <text evidence="5 6">Belongs to the TRAFAC class myosin-kinesin ATPase superfamily. Kinesin family.</text>
</comment>
<feature type="binding site" evidence="5">
    <location>
        <begin position="117"/>
        <end position="124"/>
    </location>
    <ligand>
        <name>ATP</name>
        <dbReference type="ChEBI" id="CHEBI:30616"/>
    </ligand>
</feature>
<dbReference type="GO" id="GO:0005524">
    <property type="term" value="F:ATP binding"/>
    <property type="evidence" value="ECO:0007669"/>
    <property type="project" value="UniProtKB-UniRule"/>
</dbReference>
<dbReference type="AlphaFoldDB" id="A0A8H7UN85"/>
<organism evidence="10 11">
    <name type="scientific">Mucor saturninus</name>
    <dbReference type="NCBI Taxonomy" id="64648"/>
    <lineage>
        <taxon>Eukaryota</taxon>
        <taxon>Fungi</taxon>
        <taxon>Fungi incertae sedis</taxon>
        <taxon>Mucoromycota</taxon>
        <taxon>Mucoromycotina</taxon>
        <taxon>Mucoromycetes</taxon>
        <taxon>Mucorales</taxon>
        <taxon>Mucorineae</taxon>
        <taxon>Mucoraceae</taxon>
        <taxon>Mucor</taxon>
    </lineage>
</organism>
<keyword evidence="3 7" id="KW-0175">Coiled coil</keyword>
<evidence type="ECO:0000259" key="9">
    <source>
        <dbReference type="PROSITE" id="PS50067"/>
    </source>
</evidence>
<evidence type="ECO:0000256" key="3">
    <source>
        <dbReference type="ARBA" id="ARBA00023054"/>
    </source>
</evidence>
<dbReference type="PANTHER" id="PTHR47968:SF75">
    <property type="entry name" value="CENTROMERE-ASSOCIATED PROTEIN E"/>
    <property type="match status" value="1"/>
</dbReference>
<dbReference type="PANTHER" id="PTHR47968">
    <property type="entry name" value="CENTROMERE PROTEIN E"/>
    <property type="match status" value="1"/>
</dbReference>
<keyword evidence="1 5" id="KW-0547">Nucleotide-binding</keyword>
<dbReference type="PROSITE" id="PS50067">
    <property type="entry name" value="KINESIN_MOTOR_2"/>
    <property type="match status" value="1"/>
</dbReference>
<evidence type="ECO:0000256" key="1">
    <source>
        <dbReference type="ARBA" id="ARBA00022741"/>
    </source>
</evidence>
<dbReference type="EMBL" id="JAEPRD010000298">
    <property type="protein sequence ID" value="KAG2192306.1"/>
    <property type="molecule type" value="Genomic_DNA"/>
</dbReference>
<dbReference type="SMART" id="SM00129">
    <property type="entry name" value="KISc"/>
    <property type="match status" value="1"/>
</dbReference>
<dbReference type="PROSITE" id="PS00411">
    <property type="entry name" value="KINESIN_MOTOR_1"/>
    <property type="match status" value="1"/>
</dbReference>
<dbReference type="PRINTS" id="PR00380">
    <property type="entry name" value="KINESINHEAVY"/>
</dbReference>
<evidence type="ECO:0000256" key="7">
    <source>
        <dbReference type="SAM" id="Coils"/>
    </source>
</evidence>
<dbReference type="GO" id="GO:0000278">
    <property type="term" value="P:mitotic cell cycle"/>
    <property type="evidence" value="ECO:0007669"/>
    <property type="project" value="TreeGrafter"/>
</dbReference>
<evidence type="ECO:0000256" key="8">
    <source>
        <dbReference type="SAM" id="MobiDB-lite"/>
    </source>
</evidence>
<protein>
    <recommendedName>
        <fullName evidence="6">Kinesin-like protein</fullName>
    </recommendedName>
</protein>
<feature type="compositionally biased region" description="Low complexity" evidence="8">
    <location>
        <begin position="9"/>
        <end position="21"/>
    </location>
</feature>
<dbReference type="Pfam" id="PF00225">
    <property type="entry name" value="Kinesin"/>
    <property type="match status" value="2"/>
</dbReference>
<evidence type="ECO:0000256" key="5">
    <source>
        <dbReference type="PROSITE-ProRule" id="PRU00283"/>
    </source>
</evidence>
<feature type="domain" description="Kinesin motor" evidence="9">
    <location>
        <begin position="39"/>
        <end position="355"/>
    </location>
</feature>
<dbReference type="GO" id="GO:0008017">
    <property type="term" value="F:microtubule binding"/>
    <property type="evidence" value="ECO:0007669"/>
    <property type="project" value="InterPro"/>
</dbReference>
<feature type="region of interest" description="Disordered" evidence="8">
    <location>
        <begin position="1"/>
        <end position="37"/>
    </location>
</feature>
<dbReference type="GO" id="GO:0005874">
    <property type="term" value="C:microtubule"/>
    <property type="evidence" value="ECO:0007669"/>
    <property type="project" value="UniProtKB-KW"/>
</dbReference>
<dbReference type="InterPro" id="IPR027640">
    <property type="entry name" value="Kinesin-like_fam"/>
</dbReference>
<dbReference type="SUPFAM" id="SSF52540">
    <property type="entry name" value="P-loop containing nucleoside triphosphate hydrolases"/>
    <property type="match status" value="1"/>
</dbReference>
<keyword evidence="2 5" id="KW-0067">ATP-binding</keyword>
<keyword evidence="11" id="KW-1185">Reference proteome</keyword>
<dbReference type="Proteomes" id="UP000603453">
    <property type="component" value="Unassembled WGS sequence"/>
</dbReference>
<feature type="coiled-coil region" evidence="7">
    <location>
        <begin position="364"/>
        <end position="425"/>
    </location>
</feature>